<accession>H0FER0</accession>
<dbReference type="EMBL" id="AGUF01000086">
    <property type="protein sequence ID" value="EHK63211.1"/>
    <property type="molecule type" value="Genomic_DNA"/>
</dbReference>
<dbReference type="GO" id="GO:0043709">
    <property type="term" value="P:cell adhesion involved in single-species biofilm formation"/>
    <property type="evidence" value="ECO:0007669"/>
    <property type="project" value="TreeGrafter"/>
</dbReference>
<keyword evidence="1 2" id="KW-0732">Signal</keyword>
<dbReference type="GO" id="GO:0009289">
    <property type="term" value="C:pilus"/>
    <property type="evidence" value="ECO:0007669"/>
    <property type="project" value="InterPro"/>
</dbReference>
<evidence type="ECO:0000313" key="5">
    <source>
        <dbReference type="Proteomes" id="UP000003113"/>
    </source>
</evidence>
<name>H0FER0_9BURK</name>
<evidence type="ECO:0000256" key="2">
    <source>
        <dbReference type="SAM" id="SignalP"/>
    </source>
</evidence>
<evidence type="ECO:0000313" key="4">
    <source>
        <dbReference type="EMBL" id="EHK63211.1"/>
    </source>
</evidence>
<sequence>MKTLCAALAATALFYTLPASAECRKLTQADIDASRPHVIEPMEIESVRQLSFSGTAIDVEANHPINEPFAIGATASQGAIAILICQGSTRTVHFEVPGAVGTGVYPTGAPGVGFRIKHVRGSGTTSTLPETTRWTRSPEYGPEYPLIGDGATFVVELIKTGPMNSVSVVNLGTVVQVSGAEDRAIVFSVNADSVILRVLPHCWVTSNHSEPIDFGTFGPSEVSATAGPTKPVVIDLTCDGPTAPNTVSATLAATPDPAVPDYIRNVGGADNLAIRLRDSGSQQVLKPQNASSTLVKTTPGFNTSFALEATVLRVGSAAPTPGMIDAHGIVTLSFQ</sequence>
<feature type="chain" id="PRO_5003532705" description="Fimbrial-type adhesion domain-containing protein" evidence="2">
    <location>
        <begin position="22"/>
        <end position="335"/>
    </location>
</feature>
<dbReference type="InterPro" id="IPR008966">
    <property type="entry name" value="Adhesion_dom_sf"/>
</dbReference>
<dbReference type="InterPro" id="IPR036937">
    <property type="entry name" value="Adhesion_dom_fimbrial_sf"/>
</dbReference>
<dbReference type="InterPro" id="IPR050263">
    <property type="entry name" value="Bact_Fimbrial_Adh_Pro"/>
</dbReference>
<feature type="domain" description="Fimbrial-type adhesion" evidence="3">
    <location>
        <begin position="194"/>
        <end position="335"/>
    </location>
</feature>
<dbReference type="Gene3D" id="2.60.40.1090">
    <property type="entry name" value="Fimbrial-type adhesion domain"/>
    <property type="match status" value="1"/>
</dbReference>
<feature type="signal peptide" evidence="2">
    <location>
        <begin position="1"/>
        <end position="21"/>
    </location>
</feature>
<dbReference type="Pfam" id="PF00419">
    <property type="entry name" value="Fimbrial"/>
    <property type="match status" value="1"/>
</dbReference>
<gene>
    <name evidence="4" type="ORF">KYC_26372</name>
</gene>
<dbReference type="SUPFAM" id="SSF49401">
    <property type="entry name" value="Bacterial adhesins"/>
    <property type="match status" value="1"/>
</dbReference>
<protein>
    <recommendedName>
        <fullName evidence="3">Fimbrial-type adhesion domain-containing protein</fullName>
    </recommendedName>
</protein>
<reference evidence="4 5" key="1">
    <citation type="journal article" date="2012" name="J. Bacteriol.">
        <title>Genome sequence of the highly efficient arsenite-oxidizing bacterium Achromobacter arsenitoxydans SY8.</title>
        <authorList>
            <person name="Li X."/>
            <person name="Hu Y."/>
            <person name="Gong J."/>
            <person name="Lin Y."/>
            <person name="Johnstone L."/>
            <person name="Rensing C."/>
            <person name="Wang G."/>
        </authorList>
    </citation>
    <scope>NUCLEOTIDE SEQUENCE [LARGE SCALE GENOMIC DNA]</scope>
    <source>
        <strain evidence="4 5">SY8</strain>
    </source>
</reference>
<dbReference type="PATRIC" id="fig|477184.5.peg.5174"/>
<dbReference type="OrthoDB" id="9075570at2"/>
<dbReference type="PANTHER" id="PTHR33420">
    <property type="entry name" value="FIMBRIAL SUBUNIT ELFA-RELATED"/>
    <property type="match status" value="1"/>
</dbReference>
<dbReference type="STRING" id="477184.KYC_26372"/>
<keyword evidence="5" id="KW-1185">Reference proteome</keyword>
<dbReference type="Proteomes" id="UP000003113">
    <property type="component" value="Unassembled WGS sequence"/>
</dbReference>
<evidence type="ECO:0000259" key="3">
    <source>
        <dbReference type="Pfam" id="PF00419"/>
    </source>
</evidence>
<dbReference type="Gene3D" id="2.60.40.3310">
    <property type="match status" value="1"/>
</dbReference>
<dbReference type="RefSeq" id="WP_008168121.1">
    <property type="nucleotide sequence ID" value="NZ_AGUF01000086.1"/>
</dbReference>
<evidence type="ECO:0000256" key="1">
    <source>
        <dbReference type="ARBA" id="ARBA00022729"/>
    </source>
</evidence>
<proteinExistence type="predicted"/>
<dbReference type="eggNOG" id="COG3539">
    <property type="taxonomic scope" value="Bacteria"/>
</dbReference>
<organism evidence="4 5">
    <name type="scientific">Achromobacter arsenitoxydans SY8</name>
    <dbReference type="NCBI Taxonomy" id="477184"/>
    <lineage>
        <taxon>Bacteria</taxon>
        <taxon>Pseudomonadati</taxon>
        <taxon>Pseudomonadota</taxon>
        <taxon>Betaproteobacteria</taxon>
        <taxon>Burkholderiales</taxon>
        <taxon>Alcaligenaceae</taxon>
        <taxon>Achromobacter</taxon>
    </lineage>
</organism>
<dbReference type="PANTHER" id="PTHR33420:SF3">
    <property type="entry name" value="FIMBRIAL SUBUNIT ELFA"/>
    <property type="match status" value="1"/>
</dbReference>
<dbReference type="InterPro" id="IPR000259">
    <property type="entry name" value="Adhesion_dom_fimbrial"/>
</dbReference>
<dbReference type="AlphaFoldDB" id="H0FER0"/>
<comment type="caution">
    <text evidence="4">The sequence shown here is derived from an EMBL/GenBank/DDBJ whole genome shotgun (WGS) entry which is preliminary data.</text>
</comment>